<feature type="region of interest" description="Disordered" evidence="1">
    <location>
        <begin position="151"/>
        <end position="172"/>
    </location>
</feature>
<name>A0ABR4A3W1_9LECA</name>
<feature type="region of interest" description="Disordered" evidence="1">
    <location>
        <begin position="75"/>
        <end position="97"/>
    </location>
</feature>
<reference evidence="2 3" key="1">
    <citation type="submission" date="2024-09" db="EMBL/GenBank/DDBJ databases">
        <title>Rethinking Asexuality: The Enigmatic Case of Functional Sexual Genes in Lepraria (Stereocaulaceae).</title>
        <authorList>
            <person name="Doellman M."/>
            <person name="Sun Y."/>
            <person name="Barcenas-Pena A."/>
            <person name="Lumbsch H.T."/>
            <person name="Grewe F."/>
        </authorList>
    </citation>
    <scope>NUCLEOTIDE SEQUENCE [LARGE SCALE GENOMIC DNA]</scope>
    <source>
        <strain evidence="2 3">Mercado 3170</strain>
    </source>
</reference>
<feature type="compositionally biased region" description="Polar residues" evidence="1">
    <location>
        <begin position="17"/>
        <end position="32"/>
    </location>
</feature>
<feature type="region of interest" description="Disordered" evidence="1">
    <location>
        <begin position="1"/>
        <end position="32"/>
    </location>
</feature>
<evidence type="ECO:0000313" key="3">
    <source>
        <dbReference type="Proteomes" id="UP001590950"/>
    </source>
</evidence>
<organism evidence="2 3">
    <name type="scientific">Stereocaulon virgatum</name>
    <dbReference type="NCBI Taxonomy" id="373712"/>
    <lineage>
        <taxon>Eukaryota</taxon>
        <taxon>Fungi</taxon>
        <taxon>Dikarya</taxon>
        <taxon>Ascomycota</taxon>
        <taxon>Pezizomycotina</taxon>
        <taxon>Lecanoromycetes</taxon>
        <taxon>OSLEUM clade</taxon>
        <taxon>Lecanoromycetidae</taxon>
        <taxon>Lecanorales</taxon>
        <taxon>Lecanorineae</taxon>
        <taxon>Stereocaulaceae</taxon>
        <taxon>Stereocaulon</taxon>
    </lineage>
</organism>
<keyword evidence="3" id="KW-1185">Reference proteome</keyword>
<feature type="compositionally biased region" description="Polar residues" evidence="1">
    <location>
        <begin position="75"/>
        <end position="87"/>
    </location>
</feature>
<evidence type="ECO:0000313" key="2">
    <source>
        <dbReference type="EMBL" id="KAL2039646.1"/>
    </source>
</evidence>
<gene>
    <name evidence="2" type="ORF">N7G274_007505</name>
</gene>
<proteinExistence type="predicted"/>
<dbReference type="EMBL" id="JBEFKJ010000024">
    <property type="protein sequence ID" value="KAL2039646.1"/>
    <property type="molecule type" value="Genomic_DNA"/>
</dbReference>
<protein>
    <submittedName>
        <fullName evidence="2">Uncharacterized protein</fullName>
    </submittedName>
</protein>
<accession>A0ABR4A3W1</accession>
<sequence length="225" mass="23910">MARTSEKSPDSLPPYSESISSTPTSPGSLPQNLANARTTLISSLITTHILPHLHTTALSGLSSSTLCLIPSNISSLHPPSSNASKDPSSPPRSFPGETIVNFPSAENVSLIRLHDPSNTLQFWRQHGVIAELEEHLRSHLRAEGYRVKGDETASAKTNGAKAGKFGGNKRPSGAEWKTAVVEKLEQGEVRAAVAVADVCLRVENEMGLFETRTGLGVVVKVDVGG</sequence>
<dbReference type="Proteomes" id="UP001590950">
    <property type="component" value="Unassembled WGS sequence"/>
</dbReference>
<comment type="caution">
    <text evidence="2">The sequence shown here is derived from an EMBL/GenBank/DDBJ whole genome shotgun (WGS) entry which is preliminary data.</text>
</comment>
<evidence type="ECO:0000256" key="1">
    <source>
        <dbReference type="SAM" id="MobiDB-lite"/>
    </source>
</evidence>